<evidence type="ECO:0000256" key="4">
    <source>
        <dbReference type="ARBA" id="ARBA00022676"/>
    </source>
</evidence>
<feature type="transmembrane region" description="Helical" evidence="10">
    <location>
        <begin position="137"/>
        <end position="159"/>
    </location>
</feature>
<evidence type="ECO:0000256" key="5">
    <source>
        <dbReference type="ARBA" id="ARBA00022679"/>
    </source>
</evidence>
<evidence type="ECO:0000256" key="3">
    <source>
        <dbReference type="ARBA" id="ARBA00007063"/>
    </source>
</evidence>
<evidence type="ECO:0000256" key="10">
    <source>
        <dbReference type="RuleBase" id="RU363075"/>
    </source>
</evidence>
<feature type="compositionally biased region" description="Basic and acidic residues" evidence="11">
    <location>
        <begin position="29"/>
        <end position="39"/>
    </location>
</feature>
<feature type="transmembrane region" description="Helical" evidence="10">
    <location>
        <begin position="179"/>
        <end position="197"/>
    </location>
</feature>
<comment type="similarity">
    <text evidence="3 10">Belongs to the glycosyltransferase 22 family.</text>
</comment>
<keyword evidence="9 10" id="KW-0472">Membrane</keyword>
<dbReference type="GO" id="GO:0000026">
    <property type="term" value="F:alpha-1,2-mannosyltransferase activity"/>
    <property type="evidence" value="ECO:0007669"/>
    <property type="project" value="TreeGrafter"/>
</dbReference>
<accession>A0A835VK03</accession>
<dbReference type="GO" id="GO:0005789">
    <property type="term" value="C:endoplasmic reticulum membrane"/>
    <property type="evidence" value="ECO:0007669"/>
    <property type="project" value="UniProtKB-SubCell"/>
</dbReference>
<comment type="pathway">
    <text evidence="2">Protein modification; protein glycosylation.</text>
</comment>
<evidence type="ECO:0000256" key="8">
    <source>
        <dbReference type="ARBA" id="ARBA00022989"/>
    </source>
</evidence>
<gene>
    <name evidence="12" type="ORF">HPP92_004052</name>
</gene>
<dbReference type="GO" id="GO:0006487">
    <property type="term" value="P:protein N-linked glycosylation"/>
    <property type="evidence" value="ECO:0007669"/>
    <property type="project" value="TreeGrafter"/>
</dbReference>
<keyword evidence="13" id="KW-1185">Reference proteome</keyword>
<reference evidence="12 13" key="1">
    <citation type="journal article" date="2020" name="Nat. Food">
        <title>A phased Vanilla planifolia genome enables genetic improvement of flavour and production.</title>
        <authorList>
            <person name="Hasing T."/>
            <person name="Tang H."/>
            <person name="Brym M."/>
            <person name="Khazi F."/>
            <person name="Huang T."/>
            <person name="Chambers A.H."/>
        </authorList>
    </citation>
    <scope>NUCLEOTIDE SEQUENCE [LARGE SCALE GENOMIC DNA]</scope>
    <source>
        <tissue evidence="12">Leaf</tissue>
    </source>
</reference>
<evidence type="ECO:0000256" key="1">
    <source>
        <dbReference type="ARBA" id="ARBA00004477"/>
    </source>
</evidence>
<feature type="transmembrane region" description="Helical" evidence="10">
    <location>
        <begin position="401"/>
        <end position="420"/>
    </location>
</feature>
<organism evidence="12 13">
    <name type="scientific">Vanilla planifolia</name>
    <name type="common">Vanilla</name>
    <dbReference type="NCBI Taxonomy" id="51239"/>
    <lineage>
        <taxon>Eukaryota</taxon>
        <taxon>Viridiplantae</taxon>
        <taxon>Streptophyta</taxon>
        <taxon>Embryophyta</taxon>
        <taxon>Tracheophyta</taxon>
        <taxon>Spermatophyta</taxon>
        <taxon>Magnoliopsida</taxon>
        <taxon>Liliopsida</taxon>
        <taxon>Asparagales</taxon>
        <taxon>Orchidaceae</taxon>
        <taxon>Vanilloideae</taxon>
        <taxon>Vanilleae</taxon>
        <taxon>Vanilla</taxon>
    </lineage>
</organism>
<evidence type="ECO:0000256" key="2">
    <source>
        <dbReference type="ARBA" id="ARBA00004922"/>
    </source>
</evidence>
<proteinExistence type="inferred from homology"/>
<evidence type="ECO:0000313" key="12">
    <source>
        <dbReference type="EMBL" id="KAG0499361.1"/>
    </source>
</evidence>
<evidence type="ECO:0000256" key="9">
    <source>
        <dbReference type="ARBA" id="ARBA00023136"/>
    </source>
</evidence>
<feature type="transmembrane region" description="Helical" evidence="10">
    <location>
        <begin position="372"/>
        <end position="389"/>
    </location>
</feature>
<feature type="transmembrane region" description="Helical" evidence="10">
    <location>
        <begin position="204"/>
        <end position="227"/>
    </location>
</feature>
<comment type="subcellular location">
    <subcellularLocation>
        <location evidence="1 10">Endoplasmic reticulum membrane</location>
        <topology evidence="1 10">Multi-pass membrane protein</topology>
    </subcellularLocation>
</comment>
<name>A0A835VK03_VANPL</name>
<comment type="caution">
    <text evidence="12">The sequence shown here is derived from an EMBL/GenBank/DDBJ whole genome shotgun (WGS) entry which is preliminary data.</text>
</comment>
<dbReference type="EMBL" id="JADCNL010000001">
    <property type="protein sequence ID" value="KAG0499361.1"/>
    <property type="molecule type" value="Genomic_DNA"/>
</dbReference>
<feature type="transmembrane region" description="Helical" evidence="10">
    <location>
        <begin position="285"/>
        <end position="308"/>
    </location>
</feature>
<sequence>MALTLPRQRRPAVPARMSEEEASGVDSYSKGDKAETKSRQEEKGLSWLLPFLALGLLRHMSASSNIIHDCDEVFNYWEPLHYLLYKSGFQTWEYRSVPFHFRLFSTIGLIFPYVPLDHPAVRRLFLYRPHDRLACSTRSYFQSLRLDHIYTCFFMFWWLDQHLGFTRMKKVQVFYSVRLFLGLISTITETILVVALSRKFGKRLATYALAMLCLTSGCFFSSTSFLPSTFSMYAVTLSSALFLLENYAAAVSVAAVGVLIGWPFSILVFLPVTMYSLIKGRFQRVFLSGLITSVFVIVLSVYADFYFYGKWTSSIFNLLMYNVMGGGESHLYGIEGPLFYLRNGFNNFNFSFILALLFVAFLPITRKRYSTDLLVAVSPIYVWLAFMSLQPHKEERFLYPIYTLICVAAAAVIDSLPAVFHDKYSTGESFMEKFAKVSRPIFLGLILSASHSRTFSLLNGYSGPLVIYKHLEQHDDAKPGSILCVGSEWHRYPSSFFIPSYINEVRWIDDGFQGLLPFPFNSSMGGTAASPSYFNNKNKASDLQFLHDVEACTLLVELDLKRPHPSRGSDLSNWETLAAVHYLDRELSPPIYRSFFIPYNWHEKNVFGLYKLLRKIPREKM</sequence>
<keyword evidence="4 10" id="KW-0328">Glycosyltransferase</keyword>
<evidence type="ECO:0000256" key="11">
    <source>
        <dbReference type="SAM" id="MobiDB-lite"/>
    </source>
</evidence>
<dbReference type="PANTHER" id="PTHR22760">
    <property type="entry name" value="GLYCOSYLTRANSFERASE"/>
    <property type="match status" value="1"/>
</dbReference>
<protein>
    <recommendedName>
        <fullName evidence="10">Mannosyltransferase</fullName>
        <ecNumber evidence="10">2.4.1.-</ecNumber>
    </recommendedName>
</protein>
<feature type="transmembrane region" description="Helical" evidence="10">
    <location>
        <begin position="348"/>
        <end position="365"/>
    </location>
</feature>
<keyword evidence="6 10" id="KW-0812">Transmembrane</keyword>
<dbReference type="EC" id="2.4.1.-" evidence="10"/>
<dbReference type="UniPathway" id="UPA00378"/>
<evidence type="ECO:0000313" key="13">
    <source>
        <dbReference type="Proteomes" id="UP000636800"/>
    </source>
</evidence>
<evidence type="ECO:0000256" key="6">
    <source>
        <dbReference type="ARBA" id="ARBA00022692"/>
    </source>
</evidence>
<feature type="transmembrane region" description="Helical" evidence="10">
    <location>
        <begin position="247"/>
        <end position="273"/>
    </location>
</feature>
<keyword evidence="5" id="KW-0808">Transferase</keyword>
<dbReference type="PANTHER" id="PTHR22760:SF2">
    <property type="entry name" value="ALPHA-1,2-MANNOSYLTRANSFERASE ALG9"/>
    <property type="match status" value="1"/>
</dbReference>
<dbReference type="InterPro" id="IPR005599">
    <property type="entry name" value="GPI_mannosylTrfase"/>
</dbReference>
<dbReference type="Pfam" id="PF03901">
    <property type="entry name" value="Glyco_transf_22"/>
    <property type="match status" value="1"/>
</dbReference>
<keyword evidence="7 10" id="KW-0256">Endoplasmic reticulum</keyword>
<keyword evidence="8 10" id="KW-1133">Transmembrane helix</keyword>
<dbReference type="Proteomes" id="UP000636800">
    <property type="component" value="Chromosome 1"/>
</dbReference>
<dbReference type="AlphaFoldDB" id="A0A835VK03"/>
<feature type="region of interest" description="Disordered" evidence="11">
    <location>
        <begin position="1"/>
        <end position="39"/>
    </location>
</feature>
<evidence type="ECO:0000256" key="7">
    <source>
        <dbReference type="ARBA" id="ARBA00022824"/>
    </source>
</evidence>